<sequence>MKGEGKMAKYHRIIIDGVPYYREYSYGLDGYGEMLSEDELVQLLLEEVVNEEIEISQREIEAALRRIADRDDRNLLQSYIRYLERISRE</sequence>
<organism evidence="1 2">
    <name type="scientific">Geobacillus stearothermophilus</name>
    <name type="common">Bacillus stearothermophilus</name>
    <dbReference type="NCBI Taxonomy" id="1422"/>
    <lineage>
        <taxon>Bacteria</taxon>
        <taxon>Bacillati</taxon>
        <taxon>Bacillota</taxon>
        <taxon>Bacilli</taxon>
        <taxon>Bacillales</taxon>
        <taxon>Anoxybacillaceae</taxon>
        <taxon>Geobacillus</taxon>
    </lineage>
</organism>
<name>A0ABQ7HJY8_GEOSE</name>
<comment type="caution">
    <text evidence="1">The sequence shown here is derived from an EMBL/GenBank/DDBJ whole genome shotgun (WGS) entry which is preliminary data.</text>
</comment>
<gene>
    <name evidence="1" type="ORF">GS8_799</name>
</gene>
<reference evidence="1 2" key="1">
    <citation type="submission" date="2016-03" db="EMBL/GenBank/DDBJ databases">
        <title>Spore heat resistance.</title>
        <authorList>
            <person name="Boekhorst J."/>
            <person name="Berendsen E.M."/>
            <person name="Wells-Bennik M.H."/>
            <person name="Kuipers O.P."/>
        </authorList>
    </citation>
    <scope>NUCLEOTIDE SEQUENCE [LARGE SCALE GENOMIC DNA]</scope>
    <source>
        <strain evidence="1 2">GS8</strain>
    </source>
</reference>
<dbReference type="EMBL" id="LUCS01000009">
    <property type="protein sequence ID" value="KAF6512500.1"/>
    <property type="molecule type" value="Genomic_DNA"/>
</dbReference>
<evidence type="ECO:0000313" key="2">
    <source>
        <dbReference type="Proteomes" id="UP000773850"/>
    </source>
</evidence>
<evidence type="ECO:0008006" key="3">
    <source>
        <dbReference type="Google" id="ProtNLM"/>
    </source>
</evidence>
<keyword evidence="2" id="KW-1185">Reference proteome</keyword>
<proteinExistence type="predicted"/>
<evidence type="ECO:0000313" key="1">
    <source>
        <dbReference type="EMBL" id="KAF6512500.1"/>
    </source>
</evidence>
<protein>
    <recommendedName>
        <fullName evidence="3">IDEAL domain-containing protein</fullName>
    </recommendedName>
</protein>
<dbReference type="Proteomes" id="UP000773850">
    <property type="component" value="Unassembled WGS sequence"/>
</dbReference>
<accession>A0ABQ7HJY8</accession>